<dbReference type="GO" id="GO:0005634">
    <property type="term" value="C:nucleus"/>
    <property type="evidence" value="ECO:0007669"/>
    <property type="project" value="UniProtKB-ARBA"/>
</dbReference>
<comment type="similarity">
    <text evidence="5">Belongs to the pacC/RIM101 family.</text>
</comment>
<evidence type="ECO:0000256" key="1">
    <source>
        <dbReference type="ARBA" id="ARBA00022723"/>
    </source>
</evidence>
<dbReference type="PROSITE" id="PS50157">
    <property type="entry name" value="ZINC_FINGER_C2H2_2"/>
    <property type="match status" value="4"/>
</dbReference>
<dbReference type="GO" id="GO:0008270">
    <property type="term" value="F:zinc ion binding"/>
    <property type="evidence" value="ECO:0007669"/>
    <property type="project" value="UniProtKB-KW"/>
</dbReference>
<sequence length="440" mass="46920">MSQSPASTEVMGIGNMLNNKAGQQAAQGANHEQSSQQMSQLPLDRANSPHGSEHSKYSGPMNTSYPSPTAMAASLPSMPNANMAVAPMGIPNLPPSVLAPHGMAPGSYKPQDVAQPPPKAYPCSTCGKGFARRSDLARHERIHSGIRPHVCDYPNCGKQFIQRSALTVHQRVHTGEKPHQCERCGKPFSDSSSLARHRRIHSGKRPYKCPFADCQKTFTRRTTLTRHQNHHTGTIEEAARATAEALARRANQPQPRTKPQSEGEQASNHASPMSTPSPAQRNMSMSPSAEMAGISNLQYMSNSSLPVHLRNDVHAGSPASTVSSGYTGAIRPTSHPTRYGPPPTLEPSIENQQGSGSATGSPHMGSAGWQSPSHAASPTHSASGNGYVYPDPEGYPSSSATMGQMFYNSAPTTRRSGSTEPASASYDAKSRSNELWAAAQ</sequence>
<feature type="compositionally biased region" description="Low complexity" evidence="8">
    <location>
        <begin position="240"/>
        <end position="250"/>
    </location>
</feature>
<dbReference type="FunFam" id="3.30.160.60:FF:002343">
    <property type="entry name" value="Zinc finger protein 33A"/>
    <property type="match status" value="1"/>
</dbReference>
<evidence type="ECO:0000256" key="8">
    <source>
        <dbReference type="SAM" id="MobiDB-lite"/>
    </source>
</evidence>
<name>A0AAJ0FT47_9PEZI</name>
<evidence type="ECO:0000259" key="9">
    <source>
        <dbReference type="PROSITE" id="PS50157"/>
    </source>
</evidence>
<dbReference type="InterPro" id="IPR036236">
    <property type="entry name" value="Znf_C2H2_sf"/>
</dbReference>
<gene>
    <name evidence="10" type="ORF">QBC33DRAFT_167108</name>
</gene>
<feature type="compositionally biased region" description="Polar residues" evidence="8">
    <location>
        <begin position="251"/>
        <end position="287"/>
    </location>
</feature>
<keyword evidence="11" id="KW-1185">Reference proteome</keyword>
<feature type="compositionally biased region" description="Polar residues" evidence="8">
    <location>
        <begin position="396"/>
        <end position="422"/>
    </location>
</feature>
<evidence type="ECO:0000313" key="11">
    <source>
        <dbReference type="Proteomes" id="UP001244011"/>
    </source>
</evidence>
<dbReference type="Proteomes" id="UP001244011">
    <property type="component" value="Unassembled WGS sequence"/>
</dbReference>
<keyword evidence="1" id="KW-0479">Metal-binding</keyword>
<dbReference type="GO" id="GO:0000785">
    <property type="term" value="C:chromatin"/>
    <property type="evidence" value="ECO:0007669"/>
    <property type="project" value="TreeGrafter"/>
</dbReference>
<dbReference type="Gene3D" id="3.30.160.60">
    <property type="entry name" value="Classic Zinc Finger"/>
    <property type="match status" value="4"/>
</dbReference>
<evidence type="ECO:0000256" key="6">
    <source>
        <dbReference type="ARBA" id="ARBA00039490"/>
    </source>
</evidence>
<keyword evidence="4" id="KW-0862">Zinc</keyword>
<dbReference type="GO" id="GO:0005667">
    <property type="term" value="C:transcription regulator complex"/>
    <property type="evidence" value="ECO:0007669"/>
    <property type="project" value="TreeGrafter"/>
</dbReference>
<proteinExistence type="inferred from homology"/>
<dbReference type="FunFam" id="3.30.160.60:FF:000340">
    <property type="entry name" value="zinc finger protein 473 isoform X1"/>
    <property type="match status" value="1"/>
</dbReference>
<dbReference type="EMBL" id="MU838998">
    <property type="protein sequence ID" value="KAK1771780.1"/>
    <property type="molecule type" value="Genomic_DNA"/>
</dbReference>
<comment type="caution">
    <text evidence="10">The sequence shown here is derived from an EMBL/GenBank/DDBJ whole genome shotgun (WGS) entry which is preliminary data.</text>
</comment>
<reference evidence="10" key="1">
    <citation type="submission" date="2023-06" db="EMBL/GenBank/DDBJ databases">
        <title>Genome-scale phylogeny and comparative genomics of the fungal order Sordariales.</title>
        <authorList>
            <consortium name="Lawrence Berkeley National Laboratory"/>
            <person name="Hensen N."/>
            <person name="Bonometti L."/>
            <person name="Westerberg I."/>
            <person name="Brannstrom I.O."/>
            <person name="Guillou S."/>
            <person name="Cros-Aarteil S."/>
            <person name="Calhoun S."/>
            <person name="Haridas S."/>
            <person name="Kuo A."/>
            <person name="Mondo S."/>
            <person name="Pangilinan J."/>
            <person name="Riley R."/>
            <person name="Labutti K."/>
            <person name="Andreopoulos B."/>
            <person name="Lipzen A."/>
            <person name="Chen C."/>
            <person name="Yanf M."/>
            <person name="Daum C."/>
            <person name="Ng V."/>
            <person name="Clum A."/>
            <person name="Steindorff A."/>
            <person name="Ohm R."/>
            <person name="Martin F."/>
            <person name="Silar P."/>
            <person name="Natvig D."/>
            <person name="Lalanne C."/>
            <person name="Gautier V."/>
            <person name="Ament-Velasquez S.L."/>
            <person name="Kruys A."/>
            <person name="Hutchinson M.I."/>
            <person name="Powell A.J."/>
            <person name="Barry K."/>
            <person name="Miller A.N."/>
            <person name="Grigoriev I.V."/>
            <person name="Debuchy R."/>
            <person name="Gladieux P."/>
            <person name="Thoren M.H."/>
            <person name="Johannesson H."/>
        </authorList>
    </citation>
    <scope>NUCLEOTIDE SEQUENCE</scope>
    <source>
        <strain evidence="10">8032-3</strain>
    </source>
</reference>
<dbReference type="GeneID" id="85305473"/>
<feature type="domain" description="C2H2-type" evidence="9">
    <location>
        <begin position="149"/>
        <end position="178"/>
    </location>
</feature>
<evidence type="ECO:0000256" key="5">
    <source>
        <dbReference type="ARBA" id="ARBA00038089"/>
    </source>
</evidence>
<dbReference type="PANTHER" id="PTHR14003:SF20">
    <property type="entry name" value="FINGER DOMAIN PROTEIN, PUTATIVE (AFU_ORTHOLOGUE AFUA_4G10380)-RELATED"/>
    <property type="match status" value="1"/>
</dbReference>
<dbReference type="SUPFAM" id="SSF57667">
    <property type="entry name" value="beta-beta-alpha zinc fingers"/>
    <property type="match status" value="2"/>
</dbReference>
<feature type="region of interest" description="Disordered" evidence="8">
    <location>
        <begin position="310"/>
        <end position="440"/>
    </location>
</feature>
<dbReference type="AlphaFoldDB" id="A0AAJ0FT47"/>
<feature type="compositionally biased region" description="Polar residues" evidence="8">
    <location>
        <begin position="30"/>
        <end position="40"/>
    </location>
</feature>
<feature type="compositionally biased region" description="Polar residues" evidence="8">
    <location>
        <begin position="349"/>
        <end position="360"/>
    </location>
</feature>
<keyword evidence="2" id="KW-0677">Repeat</keyword>
<dbReference type="PANTHER" id="PTHR14003">
    <property type="entry name" value="TRANSCRIPTIONAL REPRESSOR PROTEIN YY"/>
    <property type="match status" value="1"/>
</dbReference>
<feature type="domain" description="C2H2-type" evidence="9">
    <location>
        <begin position="121"/>
        <end position="148"/>
    </location>
</feature>
<feature type="region of interest" description="Disordered" evidence="8">
    <location>
        <begin position="1"/>
        <end position="65"/>
    </location>
</feature>
<dbReference type="InterPro" id="IPR013087">
    <property type="entry name" value="Znf_C2H2_type"/>
</dbReference>
<evidence type="ECO:0000256" key="2">
    <source>
        <dbReference type="ARBA" id="ARBA00022737"/>
    </source>
</evidence>
<organism evidence="10 11">
    <name type="scientific">Phialemonium atrogriseum</name>
    <dbReference type="NCBI Taxonomy" id="1093897"/>
    <lineage>
        <taxon>Eukaryota</taxon>
        <taxon>Fungi</taxon>
        <taxon>Dikarya</taxon>
        <taxon>Ascomycota</taxon>
        <taxon>Pezizomycotina</taxon>
        <taxon>Sordariomycetes</taxon>
        <taxon>Sordariomycetidae</taxon>
        <taxon>Cephalothecales</taxon>
        <taxon>Cephalothecaceae</taxon>
        <taxon>Phialemonium</taxon>
    </lineage>
</organism>
<dbReference type="GO" id="GO:0000981">
    <property type="term" value="F:DNA-binding transcription factor activity, RNA polymerase II-specific"/>
    <property type="evidence" value="ECO:0007669"/>
    <property type="project" value="UniProtKB-ARBA"/>
</dbReference>
<evidence type="ECO:0000256" key="4">
    <source>
        <dbReference type="ARBA" id="ARBA00022833"/>
    </source>
</evidence>
<feature type="domain" description="C2H2-type" evidence="9">
    <location>
        <begin position="207"/>
        <end position="236"/>
    </location>
</feature>
<keyword evidence="3 7" id="KW-0863">Zinc-finger</keyword>
<accession>A0AAJ0FT47</accession>
<feature type="region of interest" description="Disordered" evidence="8">
    <location>
        <begin position="178"/>
        <end position="201"/>
    </location>
</feature>
<evidence type="ECO:0000313" key="10">
    <source>
        <dbReference type="EMBL" id="KAK1771780.1"/>
    </source>
</evidence>
<dbReference type="RefSeq" id="XP_060287993.1">
    <property type="nucleotide sequence ID" value="XM_060422286.1"/>
</dbReference>
<evidence type="ECO:0000256" key="3">
    <source>
        <dbReference type="ARBA" id="ARBA00022771"/>
    </source>
</evidence>
<feature type="compositionally biased region" description="Low complexity" evidence="8">
    <location>
        <begin position="371"/>
        <end position="383"/>
    </location>
</feature>
<feature type="region of interest" description="Disordered" evidence="8">
    <location>
        <begin position="222"/>
        <end position="287"/>
    </location>
</feature>
<dbReference type="GO" id="GO:0000978">
    <property type="term" value="F:RNA polymerase II cis-regulatory region sequence-specific DNA binding"/>
    <property type="evidence" value="ECO:0007669"/>
    <property type="project" value="TreeGrafter"/>
</dbReference>
<protein>
    <recommendedName>
        <fullName evidence="6">pH-response transcription factor pacC/RIM101</fullName>
    </recommendedName>
</protein>
<evidence type="ECO:0000256" key="7">
    <source>
        <dbReference type="PROSITE-ProRule" id="PRU00042"/>
    </source>
</evidence>
<dbReference type="FunFam" id="3.30.160.60:FF:000125">
    <property type="entry name" value="Putative zinc finger protein 143"/>
    <property type="match status" value="1"/>
</dbReference>
<feature type="domain" description="C2H2-type" evidence="9">
    <location>
        <begin position="179"/>
        <end position="206"/>
    </location>
</feature>
<dbReference type="Pfam" id="PF00096">
    <property type="entry name" value="zf-C2H2"/>
    <property type="match status" value="4"/>
</dbReference>
<dbReference type="PROSITE" id="PS00028">
    <property type="entry name" value="ZINC_FINGER_C2H2_1"/>
    <property type="match status" value="4"/>
</dbReference>
<dbReference type="SMART" id="SM00355">
    <property type="entry name" value="ZnF_C2H2"/>
    <property type="match status" value="4"/>
</dbReference>